<proteinExistence type="predicted"/>
<evidence type="ECO:0008006" key="3">
    <source>
        <dbReference type="Google" id="ProtNLM"/>
    </source>
</evidence>
<organism evidence="1 2">
    <name type="scientific">Vibrio celticus</name>
    <dbReference type="NCBI Taxonomy" id="446372"/>
    <lineage>
        <taxon>Bacteria</taxon>
        <taxon>Pseudomonadati</taxon>
        <taxon>Pseudomonadota</taxon>
        <taxon>Gammaproteobacteria</taxon>
        <taxon>Vibrionales</taxon>
        <taxon>Vibrionaceae</taxon>
        <taxon>Vibrio</taxon>
    </lineage>
</organism>
<evidence type="ECO:0000313" key="1">
    <source>
        <dbReference type="EMBL" id="SBT12574.1"/>
    </source>
</evidence>
<accession>A0A1C3JBP8</accession>
<gene>
    <name evidence="1" type="ORF">VCE7224_01317</name>
</gene>
<dbReference type="EMBL" id="FLQZ01000030">
    <property type="protein sequence ID" value="SBT12574.1"/>
    <property type="molecule type" value="Genomic_DNA"/>
</dbReference>
<reference evidence="2" key="1">
    <citation type="submission" date="2016-06" db="EMBL/GenBank/DDBJ databases">
        <authorList>
            <person name="Rodrigo-Torres L."/>
            <person name="Arahal D.R."/>
        </authorList>
    </citation>
    <scope>NUCLEOTIDE SEQUENCE [LARGE SCALE GENOMIC DNA]</scope>
    <source>
        <strain evidence="2">CECT 7224</strain>
    </source>
</reference>
<dbReference type="AlphaFoldDB" id="A0A1C3JBP8"/>
<dbReference type="Proteomes" id="UP000092819">
    <property type="component" value="Unassembled WGS sequence"/>
</dbReference>
<protein>
    <recommendedName>
        <fullName evidence="3">HNH nuclease domain-containing protein</fullName>
    </recommendedName>
</protein>
<dbReference type="Gene3D" id="1.10.30.50">
    <property type="match status" value="1"/>
</dbReference>
<name>A0A1C3JBP8_9VIBR</name>
<evidence type="ECO:0000313" key="2">
    <source>
        <dbReference type="Proteomes" id="UP000092819"/>
    </source>
</evidence>
<sequence>MRGNPEFIKPFELQRVTRNPKERKQTLINLYSPKEHQLPYKILKHMRKEHGLLCCPSCGEEGAPGTLDHYLPKDIFPEFAVCLANLTPMCNRCQEVKSTKYLTDSNRKAYIHPYFDKIDESYFHIEIRPPFNSPTFEIKIVRGEISVVKLLIRHVIGVDFQERLKSFCRSKHIHLLKLMTKRRKRSNPSEVEDLIEMYLEPELEKSINSWPAIYYKSVLATPELLKHLDNGPLPQNLG</sequence>
<keyword evidence="2" id="KW-1185">Reference proteome</keyword>